<keyword evidence="3" id="KW-1185">Reference proteome</keyword>
<evidence type="ECO:0000256" key="1">
    <source>
        <dbReference type="SAM" id="MobiDB-lite"/>
    </source>
</evidence>
<sequence length="273" mass="31270">MSKILASEFGNETGQRTGKKTVQDQYKRYHRSPGTIPLPLVVNEVQFVNVESIYSAILACKNPRKSWAPQAHISDDQARGVPYFGRNHEPGNSDLRMISRQPFPHYIHPQISVSPFKGQHWSDVLPLEDQDAQNQVMMKRSPGTLDDLRHYGVVSWTMSRAGGDSKLDHKDWRLVHGMIKINQSGPQRLEPGGLWVVLWERRKRVILGKLGLGRTRTRDLHLDVLLLRRPPMSTLPNQLISLLDNILRKQDTPAQQFEQLQVVVAHSQTRKFE</sequence>
<protein>
    <submittedName>
        <fullName evidence="2">Uncharacterized protein</fullName>
    </submittedName>
</protein>
<dbReference type="Proteomes" id="UP000076532">
    <property type="component" value="Unassembled WGS sequence"/>
</dbReference>
<organism evidence="2 3">
    <name type="scientific">Athelia psychrophila</name>
    <dbReference type="NCBI Taxonomy" id="1759441"/>
    <lineage>
        <taxon>Eukaryota</taxon>
        <taxon>Fungi</taxon>
        <taxon>Dikarya</taxon>
        <taxon>Basidiomycota</taxon>
        <taxon>Agaricomycotina</taxon>
        <taxon>Agaricomycetes</taxon>
        <taxon>Agaricomycetidae</taxon>
        <taxon>Atheliales</taxon>
        <taxon>Atheliaceae</taxon>
        <taxon>Athelia</taxon>
    </lineage>
</organism>
<gene>
    <name evidence="2" type="ORF">FIBSPDRAFT_883623</name>
</gene>
<evidence type="ECO:0000313" key="3">
    <source>
        <dbReference type="Proteomes" id="UP000076532"/>
    </source>
</evidence>
<evidence type="ECO:0000313" key="2">
    <source>
        <dbReference type="EMBL" id="KZP30885.1"/>
    </source>
</evidence>
<reference evidence="2 3" key="1">
    <citation type="journal article" date="2016" name="Mol. Biol. Evol.">
        <title>Comparative Genomics of Early-Diverging Mushroom-Forming Fungi Provides Insights into the Origins of Lignocellulose Decay Capabilities.</title>
        <authorList>
            <person name="Nagy L.G."/>
            <person name="Riley R."/>
            <person name="Tritt A."/>
            <person name="Adam C."/>
            <person name="Daum C."/>
            <person name="Floudas D."/>
            <person name="Sun H."/>
            <person name="Yadav J.S."/>
            <person name="Pangilinan J."/>
            <person name="Larsson K.H."/>
            <person name="Matsuura K."/>
            <person name="Barry K."/>
            <person name="Labutti K."/>
            <person name="Kuo R."/>
            <person name="Ohm R.A."/>
            <person name="Bhattacharya S.S."/>
            <person name="Shirouzu T."/>
            <person name="Yoshinaga Y."/>
            <person name="Martin F.M."/>
            <person name="Grigoriev I.V."/>
            <person name="Hibbett D.S."/>
        </authorList>
    </citation>
    <scope>NUCLEOTIDE SEQUENCE [LARGE SCALE GENOMIC DNA]</scope>
    <source>
        <strain evidence="2 3">CBS 109695</strain>
    </source>
</reference>
<accession>A0A166TR24</accession>
<proteinExistence type="predicted"/>
<feature type="region of interest" description="Disordered" evidence="1">
    <location>
        <begin position="1"/>
        <end position="25"/>
    </location>
</feature>
<dbReference type="AlphaFoldDB" id="A0A166TR24"/>
<dbReference type="EMBL" id="KV417491">
    <property type="protein sequence ID" value="KZP30885.1"/>
    <property type="molecule type" value="Genomic_DNA"/>
</dbReference>
<name>A0A166TR24_9AGAM</name>